<reference evidence="2" key="1">
    <citation type="submission" date="2017-09" db="EMBL/GenBank/DDBJ databases">
        <title>Complete Genome Sequence of ansamitocin-producing Bacterium Actinosynnema pretiosum X47.</title>
        <authorList>
            <person name="Cao G."/>
            <person name="Zong G."/>
            <person name="Zhong C."/>
            <person name="Fu J."/>
        </authorList>
    </citation>
    <scope>NUCLEOTIDE SEQUENCE [LARGE SCALE GENOMIC DNA]</scope>
    <source>
        <strain evidence="2">X47</strain>
    </source>
</reference>
<dbReference type="AlphaFoldDB" id="A0A290Z9W7"/>
<feature type="signal peptide" evidence="1">
    <location>
        <begin position="1"/>
        <end position="25"/>
    </location>
</feature>
<evidence type="ECO:0008006" key="4">
    <source>
        <dbReference type="Google" id="ProtNLM"/>
    </source>
</evidence>
<keyword evidence="1" id="KW-0732">Signal</keyword>
<feature type="chain" id="PRO_5012109393" description="Peptidase inhibitor family I36" evidence="1">
    <location>
        <begin position="26"/>
        <end position="126"/>
    </location>
</feature>
<dbReference type="Proteomes" id="UP000218505">
    <property type="component" value="Chromosome"/>
</dbReference>
<dbReference type="EMBL" id="CP023445">
    <property type="protein sequence ID" value="ATE55798.1"/>
    <property type="molecule type" value="Genomic_DNA"/>
</dbReference>
<evidence type="ECO:0000313" key="3">
    <source>
        <dbReference type="Proteomes" id="UP000218505"/>
    </source>
</evidence>
<protein>
    <recommendedName>
        <fullName evidence="4">Peptidase inhibitor family I36</fullName>
    </recommendedName>
</protein>
<dbReference type="KEGG" id="apre:CNX65_23040"/>
<dbReference type="RefSeq" id="WP_096495629.1">
    <property type="nucleotide sequence ID" value="NZ_CP023445.1"/>
</dbReference>
<evidence type="ECO:0000313" key="2">
    <source>
        <dbReference type="EMBL" id="ATE55798.1"/>
    </source>
</evidence>
<keyword evidence="3" id="KW-1185">Reference proteome</keyword>
<gene>
    <name evidence="2" type="ORF">CNX65_23040</name>
</gene>
<evidence type="ECO:0000256" key="1">
    <source>
        <dbReference type="SAM" id="SignalP"/>
    </source>
</evidence>
<organism evidence="2 3">
    <name type="scientific">Actinosynnema pretiosum</name>
    <dbReference type="NCBI Taxonomy" id="42197"/>
    <lineage>
        <taxon>Bacteria</taxon>
        <taxon>Bacillati</taxon>
        <taxon>Actinomycetota</taxon>
        <taxon>Actinomycetes</taxon>
        <taxon>Pseudonocardiales</taxon>
        <taxon>Pseudonocardiaceae</taxon>
        <taxon>Actinosynnema</taxon>
    </lineage>
</organism>
<accession>A0A290Z9W7</accession>
<dbReference type="Pfam" id="PF03995">
    <property type="entry name" value="Inhibitor_I36"/>
    <property type="match status" value="1"/>
</dbReference>
<name>A0A290Z9W7_9PSEU</name>
<sequence>MTTSKPIAALAAALLALAAAPGAHAATAVADAEALATCEFAGTLCLWDRTGFTGTRFTASPFPPGTATCVDLVEHGWGERARSAVNTSTRTMALFLTDDCTGHPYPVDAGSSQSELTIAANSAWVQ</sequence>
<proteinExistence type="predicted"/>